<sequence>MSTHFCKVGKIKPNLDKLMSLKEFEKRISNFVEDISKVDYPKTING</sequence>
<dbReference type="EMBL" id="JAGJCB010000029">
    <property type="protein sequence ID" value="MBP0905712.1"/>
    <property type="molecule type" value="Genomic_DNA"/>
</dbReference>
<keyword evidence="2" id="KW-1185">Reference proteome</keyword>
<evidence type="ECO:0000313" key="1">
    <source>
        <dbReference type="EMBL" id="MBP0905712.1"/>
    </source>
</evidence>
<accession>A0ABS4BZW8</accession>
<reference evidence="1 2" key="1">
    <citation type="submission" date="2021-04" db="EMBL/GenBank/DDBJ databases">
        <title>Mariniflexile gromovii gen. nov., sp. nov., a gliding bacterium isolated from the sea urchin Strongylocentrotus intermedius.</title>
        <authorList>
            <person name="Ko S."/>
            <person name="Le V."/>
            <person name="Ahn C.-Y."/>
            <person name="Oh H.-M."/>
        </authorList>
    </citation>
    <scope>NUCLEOTIDE SEQUENCE [LARGE SCALE GENOMIC DNA]</scope>
    <source>
        <strain evidence="1 2">KCTC 12570</strain>
    </source>
</reference>
<gene>
    <name evidence="1" type="ORF">J8H85_17940</name>
</gene>
<name>A0ABS4BZW8_9FLAO</name>
<evidence type="ECO:0000313" key="2">
    <source>
        <dbReference type="Proteomes" id="UP000670776"/>
    </source>
</evidence>
<dbReference type="RefSeq" id="WP_209656962.1">
    <property type="nucleotide sequence ID" value="NZ_JAGJCB010000029.1"/>
</dbReference>
<organism evidence="1 2">
    <name type="scientific">Mariniflexile gromovii</name>
    <dbReference type="NCBI Taxonomy" id="362523"/>
    <lineage>
        <taxon>Bacteria</taxon>
        <taxon>Pseudomonadati</taxon>
        <taxon>Bacteroidota</taxon>
        <taxon>Flavobacteriia</taxon>
        <taxon>Flavobacteriales</taxon>
        <taxon>Flavobacteriaceae</taxon>
        <taxon>Mariniflexile</taxon>
    </lineage>
</organism>
<protein>
    <submittedName>
        <fullName evidence="1">Uncharacterized protein</fullName>
    </submittedName>
</protein>
<comment type="caution">
    <text evidence="1">The sequence shown here is derived from an EMBL/GenBank/DDBJ whole genome shotgun (WGS) entry which is preliminary data.</text>
</comment>
<proteinExistence type="predicted"/>
<dbReference type="Proteomes" id="UP000670776">
    <property type="component" value="Unassembled WGS sequence"/>
</dbReference>